<dbReference type="WBParaSite" id="jg1283">
    <property type="protein sequence ID" value="jg1283"/>
    <property type="gene ID" value="jg1283"/>
</dbReference>
<dbReference type="Proteomes" id="UP000887574">
    <property type="component" value="Unplaced"/>
</dbReference>
<name>A0A915CUN3_9BILA</name>
<evidence type="ECO:0000313" key="1">
    <source>
        <dbReference type="Proteomes" id="UP000887574"/>
    </source>
</evidence>
<organism evidence="1 2">
    <name type="scientific">Ditylenchus dipsaci</name>
    <dbReference type="NCBI Taxonomy" id="166011"/>
    <lineage>
        <taxon>Eukaryota</taxon>
        <taxon>Metazoa</taxon>
        <taxon>Ecdysozoa</taxon>
        <taxon>Nematoda</taxon>
        <taxon>Chromadorea</taxon>
        <taxon>Rhabditida</taxon>
        <taxon>Tylenchina</taxon>
        <taxon>Tylenchomorpha</taxon>
        <taxon>Sphaerularioidea</taxon>
        <taxon>Anguinidae</taxon>
        <taxon>Anguininae</taxon>
        <taxon>Ditylenchus</taxon>
    </lineage>
</organism>
<accession>A0A915CUN3</accession>
<sequence length="163" mass="18894">CYNGSEVSEASAQIFQLQKHIWQDQPLHVLLNSSWFAKTNLPKELFENTVFQCSSLTVKLSTNKNKFPLAALLASPHVLQCDNVTVISKKFVGSAWDEIITYLHHSNQSTKQRQLKLLDNSTTNMYPDVRHLWRCLVEIFLTDFCTRSYILYLNFPCKTHIKE</sequence>
<keyword evidence="1" id="KW-1185">Reference proteome</keyword>
<protein>
    <submittedName>
        <fullName evidence="2">Uncharacterized protein</fullName>
    </submittedName>
</protein>
<dbReference type="AlphaFoldDB" id="A0A915CUN3"/>
<reference evidence="2" key="1">
    <citation type="submission" date="2022-11" db="UniProtKB">
        <authorList>
            <consortium name="WormBaseParasite"/>
        </authorList>
    </citation>
    <scope>IDENTIFICATION</scope>
</reference>
<proteinExistence type="predicted"/>
<evidence type="ECO:0000313" key="2">
    <source>
        <dbReference type="WBParaSite" id="jg1283"/>
    </source>
</evidence>